<feature type="transmembrane region" description="Helical" evidence="2">
    <location>
        <begin position="92"/>
        <end position="114"/>
    </location>
</feature>
<keyword evidence="2" id="KW-0472">Membrane</keyword>
<feature type="compositionally biased region" description="Basic and acidic residues" evidence="1">
    <location>
        <begin position="172"/>
        <end position="187"/>
    </location>
</feature>
<name>A0A3N2PJ82_SODAK</name>
<feature type="transmembrane region" description="Helical" evidence="2">
    <location>
        <begin position="251"/>
        <end position="278"/>
    </location>
</feature>
<evidence type="ECO:0000256" key="1">
    <source>
        <dbReference type="SAM" id="MobiDB-lite"/>
    </source>
</evidence>
<dbReference type="EMBL" id="ML119068">
    <property type="protein sequence ID" value="ROT34592.1"/>
    <property type="molecule type" value="Genomic_DNA"/>
</dbReference>
<sequence length="453" mass="50023">MPFRFSIPRALRRPPIHTISIHPLLVPLPLLSLLTLVALTILPGVEIPMLYSQCHARARLPSVSWIPALGAPLCFILSFFHEALAAVRSRATLAVILAYLAAMLTVSLVEAARVASRPNWLLRRVLLLWLVLELVGGAIVWQLLIVGSFLLQTGREVSRHRNAQKALVTPPAEHREEGGEGADARAEARAEAREAAASAEDAATPTTLTREAIRRRRLETDSDALAIPIAVELGFVLPAIIMFIYHTPATIGLWLLFPVIVSVVRRAVRGIVAAIISLRRRRRRRTRADATGEPSSSSRPSTRPRALDLEANRLGLALVYALPVLLSLLAHVFWIWSLTRRDDRKQMTRAVVDFLQLDAAFMLITSLYWLFVETGWKLFLYVVASSVVLGPGAGLCIGWILREKAIRAGFDEDAALVRQRGREGSLQGEEGQDRQVTGHDEPAGEETPLLRSS</sequence>
<accession>A0A3N2PJ82</accession>
<feature type="transmembrane region" description="Helical" evidence="2">
    <location>
        <begin position="354"/>
        <end position="371"/>
    </location>
</feature>
<proteinExistence type="predicted"/>
<feature type="transmembrane region" description="Helical" evidence="2">
    <location>
        <begin position="21"/>
        <end position="42"/>
    </location>
</feature>
<dbReference type="AlphaFoldDB" id="A0A3N2PJ82"/>
<feature type="region of interest" description="Disordered" evidence="1">
    <location>
        <begin position="421"/>
        <end position="453"/>
    </location>
</feature>
<reference evidence="3 4" key="1">
    <citation type="journal article" date="2018" name="Mol. Ecol.">
        <title>The obligate alkalophilic soda-lake fungus Sodiomyces alkalinus has shifted to a protein diet.</title>
        <authorList>
            <person name="Grum-Grzhimaylo A.A."/>
            <person name="Falkoski D.L."/>
            <person name="van den Heuvel J."/>
            <person name="Valero-Jimenez C.A."/>
            <person name="Min B."/>
            <person name="Choi I.G."/>
            <person name="Lipzen A."/>
            <person name="Daum C.G."/>
            <person name="Aanen D.K."/>
            <person name="Tsang A."/>
            <person name="Henrissat B."/>
            <person name="Bilanenko E.N."/>
            <person name="de Vries R.P."/>
            <person name="van Kan J.A.L."/>
            <person name="Grigoriev I.V."/>
            <person name="Debets A.J.M."/>
        </authorList>
    </citation>
    <scope>NUCLEOTIDE SEQUENCE [LARGE SCALE GENOMIC DNA]</scope>
    <source>
        <strain evidence="3 4">F11</strain>
    </source>
</reference>
<keyword evidence="2" id="KW-1133">Transmembrane helix</keyword>
<dbReference type="Proteomes" id="UP000272025">
    <property type="component" value="Unassembled WGS sequence"/>
</dbReference>
<protein>
    <recommendedName>
        <fullName evidence="5">Corticosteroid-binding protein</fullName>
    </recommendedName>
</protein>
<keyword evidence="2" id="KW-0812">Transmembrane</keyword>
<keyword evidence="4" id="KW-1185">Reference proteome</keyword>
<gene>
    <name evidence="3" type="ORF">SODALDRAFT_329702</name>
</gene>
<feature type="transmembrane region" description="Helical" evidence="2">
    <location>
        <begin position="378"/>
        <end position="401"/>
    </location>
</feature>
<feature type="transmembrane region" description="Helical" evidence="2">
    <location>
        <begin position="126"/>
        <end position="151"/>
    </location>
</feature>
<dbReference type="OrthoDB" id="2281895at2759"/>
<dbReference type="RefSeq" id="XP_028462398.1">
    <property type="nucleotide sequence ID" value="XM_028611014.1"/>
</dbReference>
<feature type="region of interest" description="Disordered" evidence="1">
    <location>
        <begin position="162"/>
        <end position="187"/>
    </location>
</feature>
<evidence type="ECO:0000256" key="2">
    <source>
        <dbReference type="SAM" id="Phobius"/>
    </source>
</evidence>
<feature type="compositionally biased region" description="Basic and acidic residues" evidence="1">
    <location>
        <begin position="431"/>
        <end position="442"/>
    </location>
</feature>
<organism evidence="3 4">
    <name type="scientific">Sodiomyces alkalinus (strain CBS 110278 / VKM F-3762 / F11)</name>
    <name type="common">Alkaliphilic filamentous fungus</name>
    <dbReference type="NCBI Taxonomy" id="1314773"/>
    <lineage>
        <taxon>Eukaryota</taxon>
        <taxon>Fungi</taxon>
        <taxon>Dikarya</taxon>
        <taxon>Ascomycota</taxon>
        <taxon>Pezizomycotina</taxon>
        <taxon>Sordariomycetes</taxon>
        <taxon>Hypocreomycetidae</taxon>
        <taxon>Glomerellales</taxon>
        <taxon>Plectosphaerellaceae</taxon>
        <taxon>Sodiomyces</taxon>
    </lineage>
</organism>
<evidence type="ECO:0000313" key="3">
    <source>
        <dbReference type="EMBL" id="ROT34592.1"/>
    </source>
</evidence>
<feature type="transmembrane region" description="Helical" evidence="2">
    <location>
        <begin position="314"/>
        <end position="334"/>
    </location>
</feature>
<feature type="transmembrane region" description="Helical" evidence="2">
    <location>
        <begin position="62"/>
        <end position="80"/>
    </location>
</feature>
<dbReference type="GeneID" id="39579492"/>
<evidence type="ECO:0008006" key="5">
    <source>
        <dbReference type="Google" id="ProtNLM"/>
    </source>
</evidence>
<feature type="transmembrane region" description="Helical" evidence="2">
    <location>
        <begin position="224"/>
        <end position="245"/>
    </location>
</feature>
<evidence type="ECO:0000313" key="4">
    <source>
        <dbReference type="Proteomes" id="UP000272025"/>
    </source>
</evidence>